<dbReference type="InterPro" id="IPR014819">
    <property type="entry name" value="PriCT_2"/>
</dbReference>
<dbReference type="GO" id="GO:0016817">
    <property type="term" value="F:hydrolase activity, acting on acid anhydrides"/>
    <property type="evidence" value="ECO:0007669"/>
    <property type="project" value="InterPro"/>
</dbReference>
<gene>
    <name evidence="3" type="ORF">OA238_c16010</name>
</gene>
<dbReference type="STRING" id="391616.OA238_c16010"/>
<evidence type="ECO:0000313" key="3">
    <source>
        <dbReference type="EMBL" id="AGI71728.1"/>
    </source>
</evidence>
<evidence type="ECO:0000256" key="1">
    <source>
        <dbReference type="SAM" id="MobiDB-lite"/>
    </source>
</evidence>
<evidence type="ECO:0000313" key="4">
    <source>
        <dbReference type="Proteomes" id="UP000004688"/>
    </source>
</evidence>
<name>M9RIW6_9RHOB</name>
<dbReference type="Pfam" id="PF08707">
    <property type="entry name" value="PriCT_2"/>
    <property type="match status" value="1"/>
</dbReference>
<dbReference type="SUPFAM" id="SSF56747">
    <property type="entry name" value="Prim-pol domain"/>
    <property type="match status" value="1"/>
</dbReference>
<dbReference type="SMART" id="SM00943">
    <property type="entry name" value="Prim-Pol"/>
    <property type="match status" value="1"/>
</dbReference>
<accession>M9RIW6</accession>
<proteinExistence type="predicted"/>
<dbReference type="InterPro" id="IPR015330">
    <property type="entry name" value="DNA_primase/pol_bifunc_N"/>
</dbReference>
<organism evidence="3 4">
    <name type="scientific">Octadecabacter arcticus 238</name>
    <dbReference type="NCBI Taxonomy" id="391616"/>
    <lineage>
        <taxon>Bacteria</taxon>
        <taxon>Pseudomonadati</taxon>
        <taxon>Pseudomonadota</taxon>
        <taxon>Alphaproteobacteria</taxon>
        <taxon>Rhodobacterales</taxon>
        <taxon>Roseobacteraceae</taxon>
        <taxon>Octadecabacter</taxon>
    </lineage>
</organism>
<dbReference type="Proteomes" id="UP000004688">
    <property type="component" value="Chromosome"/>
</dbReference>
<dbReference type="Pfam" id="PF19263">
    <property type="entry name" value="DUF5906"/>
    <property type="match status" value="1"/>
</dbReference>
<protein>
    <recommendedName>
        <fullName evidence="2">DNA primase/polymerase bifunctional N-terminal domain-containing protein</fullName>
    </recommendedName>
</protein>
<dbReference type="InterPro" id="IPR045455">
    <property type="entry name" value="NrS-1_pol-like_helicase"/>
</dbReference>
<dbReference type="AlphaFoldDB" id="M9RIW6"/>
<feature type="region of interest" description="Disordered" evidence="1">
    <location>
        <begin position="33"/>
        <end position="56"/>
    </location>
</feature>
<evidence type="ECO:0000259" key="2">
    <source>
        <dbReference type="SMART" id="SM00943"/>
    </source>
</evidence>
<dbReference type="KEGG" id="oar:OA238_c16010"/>
<keyword evidence="4" id="KW-1185">Reference proteome</keyword>
<dbReference type="eggNOG" id="COG0467">
    <property type="taxonomic scope" value="Bacteria"/>
</dbReference>
<reference evidence="3 4" key="1">
    <citation type="journal article" date="2013" name="PLoS ONE">
        <title>Poles Apart: Arctic and Antarctic Octadecabacter strains Share High Genome Plasticity and a New Type of Xanthorhodopsin.</title>
        <authorList>
            <person name="Vollmers J."/>
            <person name="Voget S."/>
            <person name="Dietrich S."/>
            <person name="Gollnow K."/>
            <person name="Smits M."/>
            <person name="Meyer K."/>
            <person name="Brinkhoff T."/>
            <person name="Simon M."/>
            <person name="Daniel R."/>
        </authorList>
    </citation>
    <scope>NUCLEOTIDE SEQUENCE [LARGE SCALE GENOMIC DNA]</scope>
    <source>
        <strain evidence="3 4">238</strain>
    </source>
</reference>
<dbReference type="Pfam" id="PF09250">
    <property type="entry name" value="Prim-Pol"/>
    <property type="match status" value="1"/>
</dbReference>
<dbReference type="HOGENOM" id="CLU_527680_0_0_5"/>
<dbReference type="eggNOG" id="COG5519">
    <property type="taxonomic scope" value="Bacteria"/>
</dbReference>
<dbReference type="eggNOG" id="COG3378">
    <property type="taxonomic scope" value="Bacteria"/>
</dbReference>
<dbReference type="RefSeq" id="WP_015494901.1">
    <property type="nucleotide sequence ID" value="NC_020908.1"/>
</dbReference>
<dbReference type="CDD" id="cd04859">
    <property type="entry name" value="Prim_Pol"/>
    <property type="match status" value="1"/>
</dbReference>
<dbReference type="EMBL" id="CP003742">
    <property type="protein sequence ID" value="AGI71728.1"/>
    <property type="molecule type" value="Genomic_DNA"/>
</dbReference>
<feature type="domain" description="DNA primase/polymerase bifunctional N-terminal" evidence="2">
    <location>
        <begin position="13"/>
        <end position="177"/>
    </location>
</feature>
<sequence length="516" mass="57434">MVDAWTSLKNKFGRQVDLKYIFPGLFSDQDTGLANSGTSGGADQKKPITANGHKDATNDLDQVKKWWTETPTANIGLACAASGIVVVDPDTYKPTFAWDQFRVEKGIDVIKTLTQRSARGGWHYIFAAQADTKYPGSLAVEVDVKHKGYIMLAPSKFEGKVYAWHNDDDIADAPDWIKAKAPVRNVATIAPQVDELTIADVSGPMFVEQARIDKALDAIPAAELDYGDWVKVGMGLCHETMGEESGLALWDQWSRQDPRYKGGDDLAKRWAKFTVGSDNPVTMRSIFEMAKARKPDYLLPDWAAGWVYNKALMEFHQLATGHSIKPGAFNAKFTRMPECYAAERTASMLVLRHMRTVANTMFWPCDDRIIGHRGLDYVNVFQRHDVTPVAPMTLDAELAVQTILEHAYSLVADPAEAELLLTFLAYVYQNPGKRVRWAIVLFGIQGNGKSFWVELMKRLMGHNAGEVAGTTVSQRFTGWAVNKLFIAIEEIRVPSDSKSSICSPANFRTRACVRCL</sequence>